<dbReference type="EMBL" id="RCCB01000011">
    <property type="protein sequence ID" value="RLJ30484.1"/>
    <property type="molecule type" value="Genomic_DNA"/>
</dbReference>
<dbReference type="AlphaFoldDB" id="A0A497UV06"/>
<dbReference type="RefSeq" id="WP_101472173.1">
    <property type="nucleotide sequence ID" value="NZ_PJND01000008.1"/>
</dbReference>
<evidence type="ECO:0000313" key="2">
    <source>
        <dbReference type="EMBL" id="RLJ30484.1"/>
    </source>
</evidence>
<comment type="caution">
    <text evidence="2">The sequence shown here is derived from an EMBL/GenBank/DDBJ whole genome shotgun (WGS) entry which is preliminary data.</text>
</comment>
<name>A0A497UV06_9FLAO</name>
<evidence type="ECO:0000313" key="4">
    <source>
        <dbReference type="Proteomes" id="UP000275027"/>
    </source>
</evidence>
<evidence type="ECO:0008006" key="5">
    <source>
        <dbReference type="Google" id="ProtNLM"/>
    </source>
</evidence>
<gene>
    <name evidence="1" type="ORF">B0G92_2156</name>
    <name evidence="2" type="ORF">CLV50_1894</name>
</gene>
<proteinExistence type="predicted"/>
<dbReference type="Proteomes" id="UP000233767">
    <property type="component" value="Unassembled WGS sequence"/>
</dbReference>
<reference evidence="1 3" key="1">
    <citation type="submission" date="2017-12" db="EMBL/GenBank/DDBJ databases">
        <title>Genomic Encyclopedia of Type Strains, Phase III (KMG-III): the genomes of soil and plant-associated and newly described type strains.</title>
        <authorList>
            <person name="Whitman W."/>
        </authorList>
    </citation>
    <scope>NUCLEOTIDE SEQUENCE [LARGE SCALE GENOMIC DNA]</scope>
    <source>
        <strain evidence="1 3">IP-10</strain>
    </source>
</reference>
<reference evidence="2 4" key="2">
    <citation type="submission" date="2018-10" db="EMBL/GenBank/DDBJ databases">
        <title>Genomic Encyclopedia of Archaeal and Bacterial Type Strains, Phase II (KMG-II): from individual species to whole genera.</title>
        <authorList>
            <person name="Goeker M."/>
        </authorList>
    </citation>
    <scope>NUCLEOTIDE SEQUENCE [LARGE SCALE GENOMIC DNA]</scope>
    <source>
        <strain evidence="2 4">DSM 21886</strain>
    </source>
</reference>
<evidence type="ECO:0000313" key="1">
    <source>
        <dbReference type="EMBL" id="PKW20877.1"/>
    </source>
</evidence>
<dbReference type="Proteomes" id="UP000275027">
    <property type="component" value="Unassembled WGS sequence"/>
</dbReference>
<keyword evidence="3" id="KW-1185">Reference proteome</keyword>
<organism evidence="2 4">
    <name type="scientific">Flavobacterium lindanitolerans</name>
    <dbReference type="NCBI Taxonomy" id="428988"/>
    <lineage>
        <taxon>Bacteria</taxon>
        <taxon>Pseudomonadati</taxon>
        <taxon>Bacteroidota</taxon>
        <taxon>Flavobacteriia</taxon>
        <taxon>Flavobacteriales</taxon>
        <taxon>Flavobacteriaceae</taxon>
        <taxon>Flavobacterium</taxon>
    </lineage>
</organism>
<protein>
    <recommendedName>
        <fullName evidence="5">SUKH-4 immunity protein of toxin-antitoxin system</fullName>
    </recommendedName>
</protein>
<sequence>MITLEEIKQYFGEECKTFPEVTEVNDRLSEKTKYILYEIGLPSYSGYGGDYITLDRLQVINNRYLKYGTRKGDLAHYSECIDMFTSEIVFNLNYEGDNDEYHVLNTDLESSLKYVYVYVRFRAEIKIPQTFGEYYKNHSQYAKELKRQLLQINDDVKNETWANLIEEMDLGVI</sequence>
<dbReference type="EMBL" id="PJND01000008">
    <property type="protein sequence ID" value="PKW20877.1"/>
    <property type="molecule type" value="Genomic_DNA"/>
</dbReference>
<evidence type="ECO:0000313" key="3">
    <source>
        <dbReference type="Proteomes" id="UP000233767"/>
    </source>
</evidence>
<accession>A0A497UV06</accession>